<dbReference type="EMBL" id="JACAZH010000016">
    <property type="protein sequence ID" value="KAF7349489.1"/>
    <property type="molecule type" value="Genomic_DNA"/>
</dbReference>
<dbReference type="Proteomes" id="UP000623467">
    <property type="component" value="Unassembled WGS sequence"/>
</dbReference>
<evidence type="ECO:0000313" key="2">
    <source>
        <dbReference type="Proteomes" id="UP000623467"/>
    </source>
</evidence>
<dbReference type="AlphaFoldDB" id="A0A8H6Y019"/>
<name>A0A8H6Y019_9AGAR</name>
<proteinExistence type="predicted"/>
<gene>
    <name evidence="1" type="ORF">MSAN_01739200</name>
</gene>
<comment type="caution">
    <text evidence="1">The sequence shown here is derived from an EMBL/GenBank/DDBJ whole genome shotgun (WGS) entry which is preliminary data.</text>
</comment>
<reference evidence="1" key="1">
    <citation type="submission" date="2020-05" db="EMBL/GenBank/DDBJ databases">
        <title>Mycena genomes resolve the evolution of fungal bioluminescence.</title>
        <authorList>
            <person name="Tsai I.J."/>
        </authorList>
    </citation>
    <scope>NUCLEOTIDE SEQUENCE</scope>
    <source>
        <strain evidence="1">160909Yilan</strain>
    </source>
</reference>
<keyword evidence="2" id="KW-1185">Reference proteome</keyword>
<protein>
    <submittedName>
        <fullName evidence="1">Uncharacterized protein</fullName>
    </submittedName>
</protein>
<accession>A0A8H6Y019</accession>
<organism evidence="1 2">
    <name type="scientific">Mycena sanguinolenta</name>
    <dbReference type="NCBI Taxonomy" id="230812"/>
    <lineage>
        <taxon>Eukaryota</taxon>
        <taxon>Fungi</taxon>
        <taxon>Dikarya</taxon>
        <taxon>Basidiomycota</taxon>
        <taxon>Agaricomycotina</taxon>
        <taxon>Agaricomycetes</taxon>
        <taxon>Agaricomycetidae</taxon>
        <taxon>Agaricales</taxon>
        <taxon>Marasmiineae</taxon>
        <taxon>Mycenaceae</taxon>
        <taxon>Mycena</taxon>
    </lineage>
</organism>
<evidence type="ECO:0000313" key="1">
    <source>
        <dbReference type="EMBL" id="KAF7349489.1"/>
    </source>
</evidence>
<sequence>MLAPILVRSLVGRFPRPTTYDIVSSWDFIKCRRCGATREEPSRIAGVWLRYPKEQRKEREKDNVQCSPATLGRTSLAWSCGTAQLVLVPTSFRLFTSTDTATTPHRLTAPHSRDFTQGDCWQVSST</sequence>